<dbReference type="OrthoDB" id="2506616at2759"/>
<dbReference type="SUPFAM" id="SSF53098">
    <property type="entry name" value="Ribonuclease H-like"/>
    <property type="match status" value="1"/>
</dbReference>
<dbReference type="AlphaFoldDB" id="A0A9Q3GV22"/>
<comment type="caution">
    <text evidence="2">The sequence shown here is derived from an EMBL/GenBank/DDBJ whole genome shotgun (WGS) entry which is preliminary data.</text>
</comment>
<dbReference type="PANTHER" id="PTHR47266">
    <property type="entry name" value="ENDONUCLEASE-RELATED"/>
    <property type="match status" value="1"/>
</dbReference>
<dbReference type="EMBL" id="AVOT02005965">
    <property type="protein sequence ID" value="MBW0480417.1"/>
    <property type="molecule type" value="Genomic_DNA"/>
</dbReference>
<evidence type="ECO:0000313" key="3">
    <source>
        <dbReference type="Proteomes" id="UP000765509"/>
    </source>
</evidence>
<dbReference type="InterPro" id="IPR036397">
    <property type="entry name" value="RNaseH_sf"/>
</dbReference>
<evidence type="ECO:0000259" key="1">
    <source>
        <dbReference type="Pfam" id="PF17921"/>
    </source>
</evidence>
<reference evidence="2" key="1">
    <citation type="submission" date="2021-03" db="EMBL/GenBank/DDBJ databases">
        <title>Draft genome sequence of rust myrtle Austropuccinia psidii MF-1, a brazilian biotype.</title>
        <authorList>
            <person name="Quecine M.C."/>
            <person name="Pachon D.M.R."/>
            <person name="Bonatelli M.L."/>
            <person name="Correr F.H."/>
            <person name="Franceschini L.M."/>
            <person name="Leite T.F."/>
            <person name="Margarido G.R.A."/>
            <person name="Almeida C.A."/>
            <person name="Ferrarezi J.A."/>
            <person name="Labate C.A."/>
        </authorList>
    </citation>
    <scope>NUCLEOTIDE SEQUENCE</scope>
    <source>
        <strain evidence="2">MF-1</strain>
    </source>
</reference>
<dbReference type="Gene3D" id="3.30.420.10">
    <property type="entry name" value="Ribonuclease H-like superfamily/Ribonuclease H"/>
    <property type="match status" value="1"/>
</dbReference>
<dbReference type="Proteomes" id="UP000765509">
    <property type="component" value="Unassembled WGS sequence"/>
</dbReference>
<dbReference type="InterPro" id="IPR041588">
    <property type="entry name" value="Integrase_H2C2"/>
</dbReference>
<feature type="domain" description="Integrase zinc-binding" evidence="1">
    <location>
        <begin position="2"/>
        <end position="39"/>
    </location>
</feature>
<name>A0A9Q3GV22_9BASI</name>
<organism evidence="2 3">
    <name type="scientific">Austropuccinia psidii MF-1</name>
    <dbReference type="NCBI Taxonomy" id="1389203"/>
    <lineage>
        <taxon>Eukaryota</taxon>
        <taxon>Fungi</taxon>
        <taxon>Dikarya</taxon>
        <taxon>Basidiomycota</taxon>
        <taxon>Pucciniomycotina</taxon>
        <taxon>Pucciniomycetes</taxon>
        <taxon>Pucciniales</taxon>
        <taxon>Sphaerophragmiaceae</taxon>
        <taxon>Austropuccinia</taxon>
    </lineage>
</organism>
<sequence>MGHRGKNKTYRRIKERCWWEGMKSSVKIWVQSCLAFQKRIQNLKRAQGKSKETSTLFERVSMDAVHIKYGRWKYMVVARDGFSGWPETVGRFKLKAKEVADWFTLEWIYRYGSPKELNVDGVRVWKRIEICSKKSRIKDQSHHSLLPRVSRNG</sequence>
<protein>
    <recommendedName>
        <fullName evidence="1">Integrase zinc-binding domain-containing protein</fullName>
    </recommendedName>
</protein>
<dbReference type="Gene3D" id="1.10.340.70">
    <property type="match status" value="1"/>
</dbReference>
<dbReference type="GO" id="GO:0003676">
    <property type="term" value="F:nucleic acid binding"/>
    <property type="evidence" value="ECO:0007669"/>
    <property type="project" value="InterPro"/>
</dbReference>
<keyword evidence="3" id="KW-1185">Reference proteome</keyword>
<proteinExistence type="predicted"/>
<dbReference type="Pfam" id="PF17921">
    <property type="entry name" value="Integrase_H2C2"/>
    <property type="match status" value="1"/>
</dbReference>
<gene>
    <name evidence="2" type="ORF">O181_020132</name>
</gene>
<dbReference type="InterPro" id="IPR012337">
    <property type="entry name" value="RNaseH-like_sf"/>
</dbReference>
<evidence type="ECO:0000313" key="2">
    <source>
        <dbReference type="EMBL" id="MBW0480417.1"/>
    </source>
</evidence>
<accession>A0A9Q3GV22</accession>
<dbReference type="InterPro" id="IPR052160">
    <property type="entry name" value="Gypsy_RT_Integrase-like"/>
</dbReference>